<dbReference type="AlphaFoldDB" id="A7NMD2"/>
<dbReference type="HOGENOM" id="CLU_1199052_0_0_0"/>
<sequence>MSTFDYANQALRYDIAAYAKALRTIVEALPAARSLCDNVLKEVRLAQALLAFASSPPIATLAQIAYTISNLWPYREQSLARTLGFSDEINEARAYRNEAQRALTMLARHASNDPLAHELMTCFNHIVAYLEEEERLLIECDQAIRPHAKNMEITRKRLNLLIAAIDARLPATPETTALLASYSEASRLLHDWESGVPLDERGIAILDTCLDLLEPACLVFPPAALSPARGGYTNSL</sequence>
<keyword evidence="2" id="KW-1185">Reference proteome</keyword>
<dbReference type="RefSeq" id="WP_012121118.1">
    <property type="nucleotide sequence ID" value="NC_009767.1"/>
</dbReference>
<reference evidence="1 2" key="1">
    <citation type="submission" date="2007-08" db="EMBL/GenBank/DDBJ databases">
        <title>Complete sequence of Roseiflexus castenholzii DSM 13941.</title>
        <authorList>
            <consortium name="US DOE Joint Genome Institute"/>
            <person name="Copeland A."/>
            <person name="Lucas S."/>
            <person name="Lapidus A."/>
            <person name="Barry K."/>
            <person name="Glavina del Rio T."/>
            <person name="Dalin E."/>
            <person name="Tice H."/>
            <person name="Pitluck S."/>
            <person name="Thompson L.S."/>
            <person name="Brettin T."/>
            <person name="Bruce D."/>
            <person name="Detter J.C."/>
            <person name="Han C."/>
            <person name="Tapia R."/>
            <person name="Schmutz J."/>
            <person name="Larimer F."/>
            <person name="Land M."/>
            <person name="Hauser L."/>
            <person name="Kyrpides N."/>
            <person name="Mikhailova N."/>
            <person name="Bryant D.A."/>
            <person name="Hanada S."/>
            <person name="Tsukatani Y."/>
            <person name="Richardson P."/>
        </authorList>
    </citation>
    <scope>NUCLEOTIDE SEQUENCE [LARGE SCALE GENOMIC DNA]</scope>
    <source>
        <strain evidence="2">DSM 13941 / HLO8</strain>
    </source>
</reference>
<evidence type="ECO:0000313" key="2">
    <source>
        <dbReference type="Proteomes" id="UP000000263"/>
    </source>
</evidence>
<dbReference type="KEGG" id="rca:Rcas_2621"/>
<proteinExistence type="predicted"/>
<name>A7NMD2_ROSCS</name>
<evidence type="ECO:0000313" key="1">
    <source>
        <dbReference type="EMBL" id="ABU58694.1"/>
    </source>
</evidence>
<dbReference type="EMBL" id="CP000804">
    <property type="protein sequence ID" value="ABU58694.1"/>
    <property type="molecule type" value="Genomic_DNA"/>
</dbReference>
<gene>
    <name evidence="1" type="ordered locus">Rcas_2621</name>
</gene>
<dbReference type="Proteomes" id="UP000000263">
    <property type="component" value="Chromosome"/>
</dbReference>
<organism evidence="1 2">
    <name type="scientific">Roseiflexus castenholzii (strain DSM 13941 / HLO8)</name>
    <dbReference type="NCBI Taxonomy" id="383372"/>
    <lineage>
        <taxon>Bacteria</taxon>
        <taxon>Bacillati</taxon>
        <taxon>Chloroflexota</taxon>
        <taxon>Chloroflexia</taxon>
        <taxon>Chloroflexales</taxon>
        <taxon>Roseiflexineae</taxon>
        <taxon>Roseiflexaceae</taxon>
        <taxon>Roseiflexus</taxon>
    </lineage>
</organism>
<protein>
    <submittedName>
        <fullName evidence="1">Uncharacterized protein</fullName>
    </submittedName>
</protein>
<dbReference type="OrthoDB" id="9821375at2"/>
<accession>A7NMD2</accession>